<dbReference type="InterPro" id="IPR025714">
    <property type="entry name" value="Methyltranfer_dom"/>
</dbReference>
<dbReference type="GO" id="GO:0008168">
    <property type="term" value="F:methyltransferase activity"/>
    <property type="evidence" value="ECO:0007669"/>
    <property type="project" value="UniProtKB-KW"/>
</dbReference>
<dbReference type="GO" id="GO:0032259">
    <property type="term" value="P:methylation"/>
    <property type="evidence" value="ECO:0007669"/>
    <property type="project" value="UniProtKB-KW"/>
</dbReference>
<evidence type="ECO:0000256" key="3">
    <source>
        <dbReference type="ARBA" id="ARBA00022691"/>
    </source>
</evidence>
<dbReference type="Proteomes" id="UP000199074">
    <property type="component" value="Unassembled WGS sequence"/>
</dbReference>
<dbReference type="InterPro" id="IPR029063">
    <property type="entry name" value="SAM-dependent_MTases_sf"/>
</dbReference>
<dbReference type="EMBL" id="FPCK01000003">
    <property type="protein sequence ID" value="SFV37514.1"/>
    <property type="molecule type" value="Genomic_DNA"/>
</dbReference>
<dbReference type="Pfam" id="PF13847">
    <property type="entry name" value="Methyltransf_31"/>
    <property type="match status" value="1"/>
</dbReference>
<accession>A0A1I7NS68</accession>
<keyword evidence="3" id="KW-0949">S-adenosyl-L-methionine</keyword>
<dbReference type="RefSeq" id="WP_092425848.1">
    <property type="nucleotide sequence ID" value="NZ_FPCK01000003.1"/>
</dbReference>
<feature type="domain" description="Methyltransferase" evidence="4">
    <location>
        <begin position="19"/>
        <end position="132"/>
    </location>
</feature>
<name>A0A1I7NS68_9HYPH</name>
<evidence type="ECO:0000256" key="1">
    <source>
        <dbReference type="ARBA" id="ARBA00022603"/>
    </source>
</evidence>
<dbReference type="SUPFAM" id="SSF53335">
    <property type="entry name" value="S-adenosyl-L-methionine-dependent methyltransferases"/>
    <property type="match status" value="1"/>
</dbReference>
<dbReference type="CDD" id="cd02440">
    <property type="entry name" value="AdoMet_MTases"/>
    <property type="match status" value="1"/>
</dbReference>
<keyword evidence="6" id="KW-1185">Reference proteome</keyword>
<evidence type="ECO:0000256" key="2">
    <source>
        <dbReference type="ARBA" id="ARBA00022679"/>
    </source>
</evidence>
<evidence type="ECO:0000313" key="5">
    <source>
        <dbReference type="EMBL" id="SFV37514.1"/>
    </source>
</evidence>
<dbReference type="PANTHER" id="PTHR43464">
    <property type="entry name" value="METHYLTRANSFERASE"/>
    <property type="match status" value="1"/>
</dbReference>
<evidence type="ECO:0000313" key="6">
    <source>
        <dbReference type="Proteomes" id="UP000199074"/>
    </source>
</evidence>
<evidence type="ECO:0000259" key="4">
    <source>
        <dbReference type="Pfam" id="PF13847"/>
    </source>
</evidence>
<reference evidence="5 6" key="1">
    <citation type="submission" date="2016-10" db="EMBL/GenBank/DDBJ databases">
        <authorList>
            <person name="de Groot N.N."/>
        </authorList>
    </citation>
    <scope>NUCLEOTIDE SEQUENCE [LARGE SCALE GENOMIC DNA]</scope>
    <source>
        <strain evidence="5 6">IPL20</strain>
    </source>
</reference>
<dbReference type="PANTHER" id="PTHR43464:SF19">
    <property type="entry name" value="UBIQUINONE BIOSYNTHESIS O-METHYLTRANSFERASE, MITOCHONDRIAL"/>
    <property type="match status" value="1"/>
</dbReference>
<organism evidence="5 6">
    <name type="scientific">Devosia crocina</name>
    <dbReference type="NCBI Taxonomy" id="429728"/>
    <lineage>
        <taxon>Bacteria</taxon>
        <taxon>Pseudomonadati</taxon>
        <taxon>Pseudomonadota</taxon>
        <taxon>Alphaproteobacteria</taxon>
        <taxon>Hyphomicrobiales</taxon>
        <taxon>Devosiaceae</taxon>
        <taxon>Devosia</taxon>
    </lineage>
</organism>
<dbReference type="Gene3D" id="3.40.50.150">
    <property type="entry name" value="Vaccinia Virus protein VP39"/>
    <property type="match status" value="1"/>
</dbReference>
<keyword evidence="2 5" id="KW-0808">Transferase</keyword>
<protein>
    <submittedName>
        <fullName evidence="5">Methyltransferase domain-containing protein</fullName>
    </submittedName>
</protein>
<dbReference type="OrthoDB" id="4571118at2"/>
<dbReference type="AlphaFoldDB" id="A0A1I7NS68"/>
<proteinExistence type="predicted"/>
<sequence>MSERVSSRIAEAVAGLPLKPHLRVLEIGCGPGVAARLASRQLTRGMILAIDRSQKAIDQACAGSTEELATGRLDFRCVAAEDFTLAPDEQKFDLAFAMRVGALDGRHPELERQALGRIKAALSPEGILIIDGAAPIAAADLPDFS</sequence>
<keyword evidence="1 5" id="KW-0489">Methyltransferase</keyword>
<gene>
    <name evidence="5" type="ORF">SAMN05216456_2961</name>
</gene>
<dbReference type="STRING" id="429728.SAMN05216456_2961"/>